<dbReference type="RefSeq" id="WP_369665182.1">
    <property type="nucleotide sequence ID" value="NZ_JBDKXB010000001.1"/>
</dbReference>
<protein>
    <submittedName>
        <fullName evidence="2">Uncharacterized protein</fullName>
    </submittedName>
</protein>
<feature type="region of interest" description="Disordered" evidence="1">
    <location>
        <begin position="1"/>
        <end position="22"/>
    </location>
</feature>
<dbReference type="Proteomes" id="UP001564408">
    <property type="component" value="Unassembled WGS sequence"/>
</dbReference>
<evidence type="ECO:0000313" key="2">
    <source>
        <dbReference type="EMBL" id="MEY6430794.1"/>
    </source>
</evidence>
<name>A0ABV4BAK8_9GAMM</name>
<organism evidence="2 3">
    <name type="scientific">Thioalkalicoccus limnaeus</name>
    <dbReference type="NCBI Taxonomy" id="120681"/>
    <lineage>
        <taxon>Bacteria</taxon>
        <taxon>Pseudomonadati</taxon>
        <taxon>Pseudomonadota</taxon>
        <taxon>Gammaproteobacteria</taxon>
        <taxon>Chromatiales</taxon>
        <taxon>Chromatiaceae</taxon>
        <taxon>Thioalkalicoccus</taxon>
    </lineage>
</organism>
<gene>
    <name evidence="2" type="ORF">ABC977_00045</name>
</gene>
<sequence length="64" mass="7025">MPRKALALQARQRQRHGRDLLGEPVLDDDLDAGIDRGVGSRDRCGAVTCLDKGDARRLIARRSG</sequence>
<comment type="caution">
    <text evidence="2">The sequence shown here is derived from an EMBL/GenBank/DDBJ whole genome shotgun (WGS) entry which is preliminary data.</text>
</comment>
<dbReference type="EMBL" id="JBDKXB010000001">
    <property type="protein sequence ID" value="MEY6430794.1"/>
    <property type="molecule type" value="Genomic_DNA"/>
</dbReference>
<evidence type="ECO:0000313" key="3">
    <source>
        <dbReference type="Proteomes" id="UP001564408"/>
    </source>
</evidence>
<proteinExistence type="predicted"/>
<evidence type="ECO:0000256" key="1">
    <source>
        <dbReference type="SAM" id="MobiDB-lite"/>
    </source>
</evidence>
<accession>A0ABV4BAK8</accession>
<keyword evidence="3" id="KW-1185">Reference proteome</keyword>
<reference evidence="2 3" key="1">
    <citation type="submission" date="2024-05" db="EMBL/GenBank/DDBJ databases">
        <title>Genome Sequence and Characterization of the New Strain Purple Sulfur Bacterium of Genus Thioalkalicoccus.</title>
        <authorList>
            <person name="Bryantseva I.A."/>
            <person name="Kyndt J.A."/>
            <person name="Imhoff J.F."/>
        </authorList>
    </citation>
    <scope>NUCLEOTIDE SEQUENCE [LARGE SCALE GENOMIC DNA]</scope>
    <source>
        <strain evidence="2 3">Um2</strain>
    </source>
</reference>